<gene>
    <name evidence="2" type="ORF">NCTC10821_00349</name>
</gene>
<dbReference type="SUPFAM" id="SSF53448">
    <property type="entry name" value="Nucleotide-diphospho-sugar transferases"/>
    <property type="match status" value="1"/>
</dbReference>
<accession>A0A378TBG5</accession>
<protein>
    <submittedName>
        <fullName evidence="2">Glycosyl transferase family protein</fullName>
    </submittedName>
</protein>
<dbReference type="Gene3D" id="3.90.550.10">
    <property type="entry name" value="Spore Coat Polysaccharide Biosynthesis Protein SpsA, Chain A"/>
    <property type="match status" value="1"/>
</dbReference>
<organism evidence="2 3">
    <name type="scientific">Mycolicibacterium tokaiense</name>
    <dbReference type="NCBI Taxonomy" id="39695"/>
    <lineage>
        <taxon>Bacteria</taxon>
        <taxon>Bacillati</taxon>
        <taxon>Actinomycetota</taxon>
        <taxon>Actinomycetes</taxon>
        <taxon>Mycobacteriales</taxon>
        <taxon>Mycobacteriaceae</taxon>
        <taxon>Mycolicibacterium</taxon>
    </lineage>
</organism>
<sequence length="420" mass="45689">MPLTEPPVWPGAQWVSMIDLDDVPDSISTVTVTPEQAEGYRRARLLLRSAGSPVTFVDADIVDGTVTVEVPDRRAASDAVPHPPVSVVLCTRDRPEHLERALASIRALDYADFEVVVVDNAPATDATAAVVAACDDSRIRRVLEPTPGLSNARNTGLLSATHEIVAFTDDDVVVDPQWLQGIARGFTRGDNVTCVCGMVPSGELRTAAQGYFDQRVPWADTIEPRVYSTQNPPADHPLFPFQVGKCGTGANFAVRRSRLVELGGFDEALGVGTKTCGGEDLDLFFRVLAAGDTLVNEPSAIVWHRHRSDSAALLTQARGYGLGLGAWLTKVFLHREHRRLALRVVRRRFRSVLARGADYGAIAAHARDFGDEIPKEVGRHEVFAVLGGPLALWQGRRQGRRATPLLEPSPVVEPTPLLER</sequence>
<dbReference type="PANTHER" id="PTHR43685">
    <property type="entry name" value="GLYCOSYLTRANSFERASE"/>
    <property type="match status" value="1"/>
</dbReference>
<dbReference type="AlphaFoldDB" id="A0A378TBG5"/>
<keyword evidence="3" id="KW-1185">Reference proteome</keyword>
<dbReference type="Proteomes" id="UP000254978">
    <property type="component" value="Unassembled WGS sequence"/>
</dbReference>
<dbReference type="PANTHER" id="PTHR43685:SF2">
    <property type="entry name" value="GLYCOSYLTRANSFERASE 2-LIKE DOMAIN-CONTAINING PROTEIN"/>
    <property type="match status" value="1"/>
</dbReference>
<dbReference type="InterPro" id="IPR029044">
    <property type="entry name" value="Nucleotide-diphossugar_trans"/>
</dbReference>
<dbReference type="InterPro" id="IPR001173">
    <property type="entry name" value="Glyco_trans_2-like"/>
</dbReference>
<dbReference type="EMBL" id="UGQT01000001">
    <property type="protein sequence ID" value="STZ56856.1"/>
    <property type="molecule type" value="Genomic_DNA"/>
</dbReference>
<evidence type="ECO:0000313" key="3">
    <source>
        <dbReference type="Proteomes" id="UP000254978"/>
    </source>
</evidence>
<dbReference type="OrthoDB" id="3180470at2"/>
<name>A0A378TBG5_9MYCO</name>
<evidence type="ECO:0000259" key="1">
    <source>
        <dbReference type="Pfam" id="PF00535"/>
    </source>
</evidence>
<feature type="domain" description="Glycosyltransferase 2-like" evidence="1">
    <location>
        <begin position="86"/>
        <end position="246"/>
    </location>
</feature>
<reference evidence="2 3" key="1">
    <citation type="submission" date="2018-06" db="EMBL/GenBank/DDBJ databases">
        <authorList>
            <consortium name="Pathogen Informatics"/>
            <person name="Doyle S."/>
        </authorList>
    </citation>
    <scope>NUCLEOTIDE SEQUENCE [LARGE SCALE GENOMIC DNA]</scope>
    <source>
        <strain evidence="2 3">NCTC10821</strain>
    </source>
</reference>
<evidence type="ECO:0000313" key="2">
    <source>
        <dbReference type="EMBL" id="STZ56856.1"/>
    </source>
</evidence>
<dbReference type="CDD" id="cd00761">
    <property type="entry name" value="Glyco_tranf_GTA_type"/>
    <property type="match status" value="1"/>
</dbReference>
<keyword evidence="2" id="KW-0808">Transferase</keyword>
<dbReference type="Pfam" id="PF00535">
    <property type="entry name" value="Glycos_transf_2"/>
    <property type="match status" value="1"/>
</dbReference>
<dbReference type="GO" id="GO:0016740">
    <property type="term" value="F:transferase activity"/>
    <property type="evidence" value="ECO:0007669"/>
    <property type="project" value="UniProtKB-KW"/>
</dbReference>
<proteinExistence type="predicted"/>
<dbReference type="InterPro" id="IPR050834">
    <property type="entry name" value="Glycosyltransf_2"/>
</dbReference>